<dbReference type="Pfam" id="PF03453">
    <property type="entry name" value="MoeA_N"/>
    <property type="match status" value="1"/>
</dbReference>
<dbReference type="GO" id="GO:0006777">
    <property type="term" value="P:Mo-molybdopterin cofactor biosynthetic process"/>
    <property type="evidence" value="ECO:0007669"/>
    <property type="project" value="UniProtKB-UniRule"/>
</dbReference>
<accession>W1X292</accession>
<evidence type="ECO:0000256" key="1">
    <source>
        <dbReference type="RuleBase" id="RU365090"/>
    </source>
</evidence>
<evidence type="ECO:0000259" key="2">
    <source>
        <dbReference type="Pfam" id="PF03453"/>
    </source>
</evidence>
<dbReference type="InterPro" id="IPR038987">
    <property type="entry name" value="MoeA-like"/>
</dbReference>
<protein>
    <recommendedName>
        <fullName evidence="1">Molybdopterin molybdenumtransferase</fullName>
        <ecNumber evidence="1">2.10.1.1</ecNumber>
    </recommendedName>
</protein>
<feature type="non-terminal residue" evidence="3">
    <location>
        <position position="164"/>
    </location>
</feature>
<comment type="catalytic activity">
    <reaction evidence="1">
        <text>adenylyl-molybdopterin + molybdate = Mo-molybdopterin + AMP + H(+)</text>
        <dbReference type="Rhea" id="RHEA:35047"/>
        <dbReference type="ChEBI" id="CHEBI:15378"/>
        <dbReference type="ChEBI" id="CHEBI:36264"/>
        <dbReference type="ChEBI" id="CHEBI:62727"/>
        <dbReference type="ChEBI" id="CHEBI:71302"/>
        <dbReference type="ChEBI" id="CHEBI:456215"/>
    </reaction>
</comment>
<comment type="caution">
    <text evidence="3">The sequence shown here is derived from an EMBL/GenBank/DDBJ whole genome shotgun (WGS) entry which is preliminary data.</text>
</comment>
<gene>
    <name evidence="3" type="ORF">Q609_ECAC01385G0005</name>
</gene>
<keyword evidence="1 3" id="KW-0808">Transferase</keyword>
<reference evidence="3 4" key="1">
    <citation type="submission" date="2013-12" db="EMBL/GenBank/DDBJ databases">
        <title>A Varibaculum cambriense genome reconstructed from a premature infant gut community with otherwise low bacterial novelty that shifts toward anaerobic metabolism during the third week of life.</title>
        <authorList>
            <person name="Brown C.T."/>
            <person name="Sharon I."/>
            <person name="Thomas B.C."/>
            <person name="Castelle C.J."/>
            <person name="Morowitz M.J."/>
            <person name="Banfield J.F."/>
        </authorList>
    </citation>
    <scope>NUCLEOTIDE SEQUENCE [LARGE SCALE GENOMIC DNA]</scope>
    <source>
        <strain evidence="4">DORA_A_5_14_21</strain>
    </source>
</reference>
<keyword evidence="1" id="KW-0460">Magnesium</keyword>
<keyword evidence="1" id="KW-0479">Metal-binding</keyword>
<comment type="function">
    <text evidence="1">Catalyzes the insertion of molybdate into adenylated molybdopterin with the concomitant release of AMP.</text>
</comment>
<dbReference type="GO" id="GO:0046872">
    <property type="term" value="F:metal ion binding"/>
    <property type="evidence" value="ECO:0007669"/>
    <property type="project" value="UniProtKB-UniRule"/>
</dbReference>
<keyword evidence="1" id="KW-0501">Molybdenum cofactor biosynthesis</keyword>
<evidence type="ECO:0000313" key="3">
    <source>
        <dbReference type="EMBL" id="ETJ24587.1"/>
    </source>
</evidence>
<dbReference type="Gene3D" id="3.90.105.10">
    <property type="entry name" value="Molybdopterin biosynthesis moea protein, domain 2"/>
    <property type="match status" value="1"/>
</dbReference>
<sequence>MEFTTGLMSLDTALNEMLSRVTPLTAQETLPLVQCFGRILASDVVSPLDVPGFDNSAMDGYAVRLADIASGQPLPVAGKSFAGQPYHGEWPAGTCIRIMTGAPVPEGCEAVVMQEQTEQTDAGVRFTAEVRSGQNIRRRGEDISADAVVFPAGTRLTTAELPVI</sequence>
<keyword evidence="1" id="KW-0500">Molybdenum</keyword>
<feature type="domain" description="MoeA N-terminal and linker" evidence="2">
    <location>
        <begin position="8"/>
        <end position="163"/>
    </location>
</feature>
<dbReference type="AlphaFoldDB" id="W1X292"/>
<proteinExistence type="inferred from homology"/>
<organism evidence="3 4">
    <name type="scientific">Escherichia coli DORA_A_5_14_21</name>
    <dbReference type="NCBI Taxonomy" id="1403943"/>
    <lineage>
        <taxon>Bacteria</taxon>
        <taxon>Pseudomonadati</taxon>
        <taxon>Pseudomonadota</taxon>
        <taxon>Gammaproteobacteria</taxon>
        <taxon>Enterobacterales</taxon>
        <taxon>Enterobacteriaceae</taxon>
        <taxon>Escherichia</taxon>
    </lineage>
</organism>
<evidence type="ECO:0000313" key="4">
    <source>
        <dbReference type="Proteomes" id="UP000018853"/>
    </source>
</evidence>
<dbReference type="GO" id="GO:0061599">
    <property type="term" value="F:molybdopterin molybdotransferase activity"/>
    <property type="evidence" value="ECO:0007669"/>
    <property type="project" value="UniProtKB-UniRule"/>
</dbReference>
<dbReference type="PANTHER" id="PTHR10192">
    <property type="entry name" value="MOLYBDOPTERIN BIOSYNTHESIS PROTEIN"/>
    <property type="match status" value="1"/>
</dbReference>
<dbReference type="EC" id="2.10.1.1" evidence="1"/>
<dbReference type="FunFam" id="2.170.190.11:FF:000003">
    <property type="entry name" value="Molybdopterin molybdenumtransferase"/>
    <property type="match status" value="1"/>
</dbReference>
<dbReference type="EMBL" id="AZLZ01001385">
    <property type="protein sequence ID" value="ETJ24587.1"/>
    <property type="molecule type" value="Genomic_DNA"/>
</dbReference>
<dbReference type="InterPro" id="IPR005110">
    <property type="entry name" value="MoeA_linker/N"/>
</dbReference>
<dbReference type="Proteomes" id="UP000018853">
    <property type="component" value="Unassembled WGS sequence"/>
</dbReference>
<comment type="similarity">
    <text evidence="1">Belongs to the MoeA family.</text>
</comment>
<dbReference type="GO" id="GO:0005829">
    <property type="term" value="C:cytosol"/>
    <property type="evidence" value="ECO:0007669"/>
    <property type="project" value="TreeGrafter"/>
</dbReference>
<dbReference type="InterPro" id="IPR036135">
    <property type="entry name" value="MoeA_linker/N_sf"/>
</dbReference>
<dbReference type="SUPFAM" id="SSF63882">
    <property type="entry name" value="MoeA N-terminal region -like"/>
    <property type="match status" value="1"/>
</dbReference>
<dbReference type="UniPathway" id="UPA00344"/>
<dbReference type="Gene3D" id="2.170.190.11">
    <property type="entry name" value="Molybdopterin biosynthesis moea protein, domain 3"/>
    <property type="match status" value="1"/>
</dbReference>
<name>W1X292_ECOLX</name>
<comment type="pathway">
    <text evidence="1">Cofactor biosynthesis; molybdopterin biosynthesis.</text>
</comment>
<dbReference type="PANTHER" id="PTHR10192:SF5">
    <property type="entry name" value="GEPHYRIN"/>
    <property type="match status" value="1"/>
</dbReference>
<comment type="cofactor">
    <cofactor evidence="1">
        <name>Mg(2+)</name>
        <dbReference type="ChEBI" id="CHEBI:18420"/>
    </cofactor>
</comment>